<evidence type="ECO:0000313" key="1">
    <source>
        <dbReference type="EMBL" id="KAK0629449.1"/>
    </source>
</evidence>
<evidence type="ECO:0000313" key="2">
    <source>
        <dbReference type="Proteomes" id="UP001174934"/>
    </source>
</evidence>
<dbReference type="PANTHER" id="PTHR14614:SF130">
    <property type="entry name" value="PROTEIN-LYSINE N-METHYLTRANSFERASE EEF2KMT"/>
    <property type="match status" value="1"/>
</dbReference>
<dbReference type="SUPFAM" id="SSF53335">
    <property type="entry name" value="S-adenosyl-L-methionine-dependent methyltransferases"/>
    <property type="match status" value="1"/>
</dbReference>
<dbReference type="AlphaFoldDB" id="A0AA40C9D6"/>
<dbReference type="Proteomes" id="UP001174934">
    <property type="component" value="Unassembled WGS sequence"/>
</dbReference>
<accession>A0AA40C9D6</accession>
<name>A0AA40C9D6_9PEZI</name>
<dbReference type="InterPro" id="IPR029063">
    <property type="entry name" value="SAM-dependent_MTases_sf"/>
</dbReference>
<dbReference type="CDD" id="cd02440">
    <property type="entry name" value="AdoMet_MTases"/>
    <property type="match status" value="1"/>
</dbReference>
<dbReference type="Pfam" id="PF10294">
    <property type="entry name" value="Methyltransf_16"/>
    <property type="match status" value="1"/>
</dbReference>
<gene>
    <name evidence="1" type="ORF">B0T17DRAFT_525535</name>
</gene>
<comment type="caution">
    <text evidence="1">The sequence shown here is derived from an EMBL/GenBank/DDBJ whole genome shotgun (WGS) entry which is preliminary data.</text>
</comment>
<dbReference type="EMBL" id="JAULSR010000002">
    <property type="protein sequence ID" value="KAK0629449.1"/>
    <property type="molecule type" value="Genomic_DNA"/>
</dbReference>
<dbReference type="InterPro" id="IPR019410">
    <property type="entry name" value="Methyltransf_16"/>
</dbReference>
<dbReference type="GO" id="GO:0005737">
    <property type="term" value="C:cytoplasm"/>
    <property type="evidence" value="ECO:0007669"/>
    <property type="project" value="TreeGrafter"/>
</dbReference>
<keyword evidence="2" id="KW-1185">Reference proteome</keyword>
<reference evidence="1" key="1">
    <citation type="submission" date="2023-06" db="EMBL/GenBank/DDBJ databases">
        <title>Genome-scale phylogeny and comparative genomics of the fungal order Sordariales.</title>
        <authorList>
            <consortium name="Lawrence Berkeley National Laboratory"/>
            <person name="Hensen N."/>
            <person name="Bonometti L."/>
            <person name="Westerberg I."/>
            <person name="Brannstrom I.O."/>
            <person name="Guillou S."/>
            <person name="Cros-Aarteil S."/>
            <person name="Calhoun S."/>
            <person name="Haridas S."/>
            <person name="Kuo A."/>
            <person name="Mondo S."/>
            <person name="Pangilinan J."/>
            <person name="Riley R."/>
            <person name="LaButti K."/>
            <person name="Andreopoulos B."/>
            <person name="Lipzen A."/>
            <person name="Chen C."/>
            <person name="Yanf M."/>
            <person name="Daum C."/>
            <person name="Ng V."/>
            <person name="Clum A."/>
            <person name="Steindorff A."/>
            <person name="Ohm R."/>
            <person name="Martin F."/>
            <person name="Silar P."/>
            <person name="Natvig D."/>
            <person name="Lalanne C."/>
            <person name="Gautier V."/>
            <person name="Ament-velasquez S.L."/>
            <person name="Kruys A."/>
            <person name="Hutchinson M.I."/>
            <person name="Powell A.J."/>
            <person name="Barry K."/>
            <person name="Miller A.N."/>
            <person name="Grigoriev I.V."/>
            <person name="Debuchy R."/>
            <person name="Gladieux P."/>
            <person name="Thoren M.H."/>
            <person name="Johannesson H."/>
        </authorList>
    </citation>
    <scope>NUCLEOTIDE SEQUENCE</scope>
    <source>
        <strain evidence="1">SMH3391-2</strain>
    </source>
</reference>
<dbReference type="PANTHER" id="PTHR14614">
    <property type="entry name" value="HEPATOCELLULAR CARCINOMA-ASSOCIATED ANTIGEN"/>
    <property type="match status" value="1"/>
</dbReference>
<proteinExistence type="predicted"/>
<keyword evidence="1" id="KW-0808">Transferase</keyword>
<dbReference type="GO" id="GO:0008757">
    <property type="term" value="F:S-adenosylmethionine-dependent methyltransferase activity"/>
    <property type="evidence" value="ECO:0007669"/>
    <property type="project" value="UniProtKB-ARBA"/>
</dbReference>
<dbReference type="Gene3D" id="3.40.50.150">
    <property type="entry name" value="Vaccinia Virus protein VP39"/>
    <property type="match status" value="1"/>
</dbReference>
<protein>
    <submittedName>
        <fullName evidence="1">Methyltransferase-domain-containing protein</fullName>
    </submittedName>
</protein>
<sequence>MVGPDLDTIKMSLSQSRQHPQVTRFCRQFLQVEHLLDFPDDDLLRDDAIQEHLYERLFAGHAAAFPPPPRYRLRVLKELVAKIESCITDWDKHGISENLMSTLSGMLSQPLPSEMTAVQQKSYVTYPLSTMQQGGFEDAQITLLESRSLISASGTTGLRTWEASLHLGQYLCANPSLVMNKRVLELGAGTGYLGILCAKYLGSDHVIASDGSDDVINNLPDSLFLNGLQGSDKITPMELKWGHALLGTEDQAWNGGDEVNVVLGADITYDASVIPALVATLGELVGLYPGVVMLIAATERNRETFQSFLHVCERRGFTVSHEIFPVPSKSEQQGPFYNDQTPIHICQLGYTGSGR</sequence>
<dbReference type="GO" id="GO:0032259">
    <property type="term" value="P:methylation"/>
    <property type="evidence" value="ECO:0007669"/>
    <property type="project" value="UniProtKB-KW"/>
</dbReference>
<keyword evidence="1" id="KW-0489">Methyltransferase</keyword>
<organism evidence="1 2">
    <name type="scientific">Bombardia bombarda</name>
    <dbReference type="NCBI Taxonomy" id="252184"/>
    <lineage>
        <taxon>Eukaryota</taxon>
        <taxon>Fungi</taxon>
        <taxon>Dikarya</taxon>
        <taxon>Ascomycota</taxon>
        <taxon>Pezizomycotina</taxon>
        <taxon>Sordariomycetes</taxon>
        <taxon>Sordariomycetidae</taxon>
        <taxon>Sordariales</taxon>
        <taxon>Lasiosphaeriaceae</taxon>
        <taxon>Bombardia</taxon>
    </lineage>
</organism>